<gene>
    <name evidence="1" type="ORF">GCM10011518_24850</name>
</gene>
<dbReference type="Proteomes" id="UP000655016">
    <property type="component" value="Unassembled WGS sequence"/>
</dbReference>
<reference evidence="2" key="1">
    <citation type="journal article" date="2019" name="Int. J. Syst. Evol. Microbiol.">
        <title>The Global Catalogue of Microorganisms (GCM) 10K type strain sequencing project: providing services to taxonomists for standard genome sequencing and annotation.</title>
        <authorList>
            <consortium name="The Broad Institute Genomics Platform"/>
            <consortium name="The Broad Institute Genome Sequencing Center for Infectious Disease"/>
            <person name="Wu L."/>
            <person name="Ma J."/>
        </authorList>
    </citation>
    <scope>NUCLEOTIDE SEQUENCE [LARGE SCALE GENOMIC DNA]</scope>
    <source>
        <strain evidence="2">CGMCC 1.16060</strain>
    </source>
</reference>
<evidence type="ECO:0000313" key="2">
    <source>
        <dbReference type="Proteomes" id="UP000655016"/>
    </source>
</evidence>
<dbReference type="EMBL" id="BMKP01000005">
    <property type="protein sequence ID" value="GGF14518.1"/>
    <property type="molecule type" value="Genomic_DNA"/>
</dbReference>
<name>A0ABQ1UB17_9FLAO</name>
<organism evidence="1 2">
    <name type="scientific">Flavobacterium limi</name>
    <dbReference type="NCBI Taxonomy" id="2045105"/>
    <lineage>
        <taxon>Bacteria</taxon>
        <taxon>Pseudomonadati</taxon>
        <taxon>Bacteroidota</taxon>
        <taxon>Flavobacteriia</taxon>
        <taxon>Flavobacteriales</taxon>
        <taxon>Flavobacteriaceae</taxon>
        <taxon>Flavobacterium</taxon>
    </lineage>
</organism>
<protein>
    <submittedName>
        <fullName evidence="1">Uncharacterized protein</fullName>
    </submittedName>
</protein>
<proteinExistence type="predicted"/>
<evidence type="ECO:0000313" key="1">
    <source>
        <dbReference type="EMBL" id="GGF14518.1"/>
    </source>
</evidence>
<comment type="caution">
    <text evidence="1">The sequence shown here is derived from an EMBL/GenBank/DDBJ whole genome shotgun (WGS) entry which is preliminary data.</text>
</comment>
<dbReference type="RefSeq" id="WP_163394718.1">
    <property type="nucleotide sequence ID" value="NZ_BMKP01000005.1"/>
</dbReference>
<accession>A0ABQ1UB17</accession>
<sequence length="72" mass="8676">MKKFTITNTDQNKWLVSHNEFPKFTCLFEDKKFNYKRTITGLLDPAGNPKEIQLLQKMEKWLEEYHKEKING</sequence>
<keyword evidence="2" id="KW-1185">Reference proteome</keyword>